<evidence type="ECO:0000313" key="2">
    <source>
        <dbReference type="Proteomes" id="UP001497680"/>
    </source>
</evidence>
<sequence>MPPGSSVYMASKLAQIKIIEFVAAVHPGMVVTDIFCKSSTKVEALPVDKGKSFLTPYIFFISRILTQLSHNPITRPFLTLDAEPGSRASQRPLGPGELGRRRAEGRRLSNLIRDANDQRNKRLAALEPILGGIHRGRMGTGSLLLIPVDL</sequence>
<comment type="caution">
    <text evidence="1">The sequence shown here is derived from an EMBL/GenBank/DDBJ whole genome shotgun (WGS) entry which is preliminary data.</text>
</comment>
<dbReference type="Proteomes" id="UP001497680">
    <property type="component" value="Unassembled WGS sequence"/>
</dbReference>
<name>A0ACC0CM93_9PEZI</name>
<evidence type="ECO:0000313" key="1">
    <source>
        <dbReference type="EMBL" id="KAI6081583.1"/>
    </source>
</evidence>
<reference evidence="1 2" key="1">
    <citation type="journal article" date="2022" name="New Phytol.">
        <title>Ecological generalism drives hyperdiversity of secondary metabolite gene clusters in xylarialean endophytes.</title>
        <authorList>
            <person name="Franco M.E.E."/>
            <person name="Wisecaver J.H."/>
            <person name="Arnold A.E."/>
            <person name="Ju Y.M."/>
            <person name="Slot J.C."/>
            <person name="Ahrendt S."/>
            <person name="Moore L.P."/>
            <person name="Eastman K.E."/>
            <person name="Scott K."/>
            <person name="Konkel Z."/>
            <person name="Mondo S.J."/>
            <person name="Kuo A."/>
            <person name="Hayes R.D."/>
            <person name="Haridas S."/>
            <person name="Andreopoulos B."/>
            <person name="Riley R."/>
            <person name="LaButti K."/>
            <person name="Pangilinan J."/>
            <person name="Lipzen A."/>
            <person name="Amirebrahimi M."/>
            <person name="Yan J."/>
            <person name="Adam C."/>
            <person name="Keymanesh K."/>
            <person name="Ng V."/>
            <person name="Louie K."/>
            <person name="Northen T."/>
            <person name="Drula E."/>
            <person name="Henrissat B."/>
            <person name="Hsieh H.M."/>
            <person name="Youens-Clark K."/>
            <person name="Lutzoni F."/>
            <person name="Miadlikowska J."/>
            <person name="Eastwood D.C."/>
            <person name="Hamelin R.C."/>
            <person name="Grigoriev I.V."/>
            <person name="U'Ren J.M."/>
        </authorList>
    </citation>
    <scope>NUCLEOTIDE SEQUENCE [LARGE SCALE GENOMIC DNA]</scope>
    <source>
        <strain evidence="1 2">ER1909</strain>
    </source>
</reference>
<dbReference type="EMBL" id="MU394391">
    <property type="protein sequence ID" value="KAI6081583.1"/>
    <property type="molecule type" value="Genomic_DNA"/>
</dbReference>
<keyword evidence="2" id="KW-1185">Reference proteome</keyword>
<protein>
    <submittedName>
        <fullName evidence="1">Uncharacterized protein</fullName>
    </submittedName>
</protein>
<accession>A0ACC0CM93</accession>
<gene>
    <name evidence="1" type="ORF">F4821DRAFT_24266</name>
</gene>
<proteinExistence type="predicted"/>
<organism evidence="1 2">
    <name type="scientific">Hypoxylon rubiginosum</name>
    <dbReference type="NCBI Taxonomy" id="110542"/>
    <lineage>
        <taxon>Eukaryota</taxon>
        <taxon>Fungi</taxon>
        <taxon>Dikarya</taxon>
        <taxon>Ascomycota</taxon>
        <taxon>Pezizomycotina</taxon>
        <taxon>Sordariomycetes</taxon>
        <taxon>Xylariomycetidae</taxon>
        <taxon>Xylariales</taxon>
        <taxon>Hypoxylaceae</taxon>
        <taxon>Hypoxylon</taxon>
    </lineage>
</organism>